<accession>A0A8R1UXA1</accession>
<keyword evidence="2" id="KW-1185">Reference proteome</keyword>
<dbReference type="Pfam" id="PF10318">
    <property type="entry name" value="7TM_GPCR_Srh"/>
    <property type="match status" value="1"/>
</dbReference>
<dbReference type="AlphaFoldDB" id="A0A2A6CPA4"/>
<reference evidence="1" key="2">
    <citation type="submission" date="2022-06" db="UniProtKB">
        <authorList>
            <consortium name="EnsemblMetazoa"/>
        </authorList>
    </citation>
    <scope>IDENTIFICATION</scope>
    <source>
        <strain evidence="1">PS312</strain>
    </source>
</reference>
<dbReference type="Proteomes" id="UP000005239">
    <property type="component" value="Unassembled WGS sequence"/>
</dbReference>
<sequence length="355" mass="40880">MSNYHGYAMDFEWDRVYFMPFLQYYCFIFGWIPIVLAFILIYLLFYHSPMYSKEFRYSIAFYHAVQTFHDVHHSYLFVEYPLFPMPIFVCHGLLCRWGAPTWLLMALTGLISSVASLGLSIVAFVRLRNILPLESRSRLSLCQSVVLMSIVGMLFTSNAAGFAFFGGDDPRKKEILNRTEFMFLHEKPDSLVWGDFFDTPTFDNELYLLTGVLASGATFFVGILVYTLLALRREKNKLLQLTSIRRTNDQGNRMLMIKLFGQMITFVLPLTLMISSVKVGALSYNPYIISVSRIIGMFLFVNNSMVAILLHLIMNRGYQRLIIFRVRKVLGSFKPSRNVVSISSSVASTTRRFTL</sequence>
<name>A0A2A6CPA4_PRIPA</name>
<protein>
    <submittedName>
        <fullName evidence="1">G protein-coupled receptor</fullName>
    </submittedName>
</protein>
<gene>
    <name evidence="1" type="primary">WBGene00279298</name>
</gene>
<evidence type="ECO:0000313" key="1">
    <source>
        <dbReference type="EnsemblMetazoa" id="PPA40929.1"/>
    </source>
</evidence>
<reference evidence="2" key="1">
    <citation type="journal article" date="2008" name="Nat. Genet.">
        <title>The Pristionchus pacificus genome provides a unique perspective on nematode lifestyle and parasitism.</title>
        <authorList>
            <person name="Dieterich C."/>
            <person name="Clifton S.W."/>
            <person name="Schuster L.N."/>
            <person name="Chinwalla A."/>
            <person name="Delehaunty K."/>
            <person name="Dinkelacker I."/>
            <person name="Fulton L."/>
            <person name="Fulton R."/>
            <person name="Godfrey J."/>
            <person name="Minx P."/>
            <person name="Mitreva M."/>
            <person name="Roeseler W."/>
            <person name="Tian H."/>
            <person name="Witte H."/>
            <person name="Yang S.P."/>
            <person name="Wilson R.K."/>
            <person name="Sommer R.J."/>
        </authorList>
    </citation>
    <scope>NUCLEOTIDE SEQUENCE [LARGE SCALE GENOMIC DNA]</scope>
    <source>
        <strain evidence="2">PS312</strain>
    </source>
</reference>
<evidence type="ECO:0000313" key="2">
    <source>
        <dbReference type="Proteomes" id="UP000005239"/>
    </source>
</evidence>
<proteinExistence type="predicted"/>
<dbReference type="InterPro" id="IPR019422">
    <property type="entry name" value="7TM_GPCR_serpentine_rcpt_Srh"/>
</dbReference>
<dbReference type="PANTHER" id="PTHR45830:SF15">
    <property type="entry name" value="SERPENTINE RECEPTOR, CLASS I"/>
    <property type="match status" value="1"/>
</dbReference>
<dbReference type="EnsemblMetazoa" id="PPA40929.1">
    <property type="protein sequence ID" value="PPA40929.1"/>
    <property type="gene ID" value="WBGene00279298"/>
</dbReference>
<accession>A0A2A6CPA4</accession>
<organism evidence="1 2">
    <name type="scientific">Pristionchus pacificus</name>
    <name type="common">Parasitic nematode worm</name>
    <dbReference type="NCBI Taxonomy" id="54126"/>
    <lineage>
        <taxon>Eukaryota</taxon>
        <taxon>Metazoa</taxon>
        <taxon>Ecdysozoa</taxon>
        <taxon>Nematoda</taxon>
        <taxon>Chromadorea</taxon>
        <taxon>Rhabditida</taxon>
        <taxon>Rhabditina</taxon>
        <taxon>Diplogasteromorpha</taxon>
        <taxon>Diplogasteroidea</taxon>
        <taxon>Neodiplogasteridae</taxon>
        <taxon>Pristionchus</taxon>
    </lineage>
</organism>
<dbReference type="PANTHER" id="PTHR45830">
    <property type="entry name" value="SERPENTINE RECEPTOR, CLASS I"/>
    <property type="match status" value="1"/>
</dbReference>